<comment type="caution">
    <text evidence="1">The sequence shown here is derived from an EMBL/GenBank/DDBJ whole genome shotgun (WGS) entry which is preliminary data.</text>
</comment>
<name>A0ABU5D6S0_9ENTR</name>
<dbReference type="EMBL" id="JARDVI010000006">
    <property type="protein sequence ID" value="MDY0419684.1"/>
    <property type="molecule type" value="Genomic_DNA"/>
</dbReference>
<organism evidence="1 2">
    <name type="scientific">Enterobacter chinensis</name>
    <dbReference type="NCBI Taxonomy" id="3030997"/>
    <lineage>
        <taxon>Bacteria</taxon>
        <taxon>Pseudomonadati</taxon>
        <taxon>Pseudomonadota</taxon>
        <taxon>Gammaproteobacteria</taxon>
        <taxon>Enterobacterales</taxon>
        <taxon>Enterobacteriaceae</taxon>
        <taxon>Enterobacter</taxon>
    </lineage>
</organism>
<sequence>MTILSTLSDASHASFTEQLIALPLPASADLFDVAELCGAFASTLVETDEVSERNAFCGRLLHALGELERRCEDDLPAHLIEQLIAGDAAPSCMPDCWQETITPITYAQALAQAILGNTLPQSVNRALAGLLHDMVFLLGEFVKEPYLPS</sequence>
<evidence type="ECO:0000313" key="2">
    <source>
        <dbReference type="Proteomes" id="UP001270266"/>
    </source>
</evidence>
<proteinExistence type="predicted"/>
<reference evidence="1 2" key="1">
    <citation type="submission" date="2023-02" db="EMBL/GenBank/DDBJ databases">
        <title>The draft genomes of Enterobacter strains.</title>
        <authorList>
            <person name="He Y."/>
            <person name="Feng Y."/>
            <person name="Zong Z."/>
        </authorList>
    </citation>
    <scope>NUCLEOTIDE SEQUENCE [LARGE SCALE GENOMIC DNA]</scope>
    <source>
        <strain evidence="1 2">170198</strain>
    </source>
</reference>
<gene>
    <name evidence="1" type="ORF">PYW49_18720</name>
</gene>
<evidence type="ECO:0000313" key="1">
    <source>
        <dbReference type="EMBL" id="MDY0419684.1"/>
    </source>
</evidence>
<protein>
    <submittedName>
        <fullName evidence="1">Uncharacterized protein</fullName>
    </submittedName>
</protein>
<dbReference type="RefSeq" id="WP_320387189.1">
    <property type="nucleotide sequence ID" value="NZ_JARDVI010000006.1"/>
</dbReference>
<accession>A0ABU5D6S0</accession>
<dbReference type="Proteomes" id="UP001270266">
    <property type="component" value="Unassembled WGS sequence"/>
</dbReference>
<keyword evidence="2" id="KW-1185">Reference proteome</keyword>